<comment type="similarity">
    <text evidence="1">Belongs to the SCO1/2 family.</text>
</comment>
<comment type="caution">
    <text evidence="4">The sequence shown here is derived from an EMBL/GenBank/DDBJ whole genome shotgun (WGS) entry which is preliminary data.</text>
</comment>
<dbReference type="InterPro" id="IPR013766">
    <property type="entry name" value="Thioredoxin_domain"/>
</dbReference>
<dbReference type="Gene3D" id="3.40.30.10">
    <property type="entry name" value="Glutaredoxin"/>
    <property type="match status" value="1"/>
</dbReference>
<dbReference type="CDD" id="cd02968">
    <property type="entry name" value="SCO"/>
    <property type="match status" value="1"/>
</dbReference>
<accession>A0ABX1TLN2</accession>
<evidence type="ECO:0000313" key="4">
    <source>
        <dbReference type="EMBL" id="NMQ20317.1"/>
    </source>
</evidence>
<reference evidence="4 5" key="1">
    <citation type="submission" date="2019-03" db="EMBL/GenBank/DDBJ databases">
        <title>Metabolic reconstructions from genomes of highly enriched 'Candidatus Accumulibacter' and 'Candidatus Competibacter' bioreactor populations.</title>
        <authorList>
            <person name="Annavajhala M.K."/>
            <person name="Welles L."/>
            <person name="Abbas B."/>
            <person name="Sorokin D."/>
            <person name="Park H."/>
            <person name="Van Loosdrecht M."/>
            <person name="Chandran K."/>
        </authorList>
    </citation>
    <scope>NUCLEOTIDE SEQUENCE [LARGE SCALE GENOMIC DNA]</scope>
    <source>
        <strain evidence="4 5">SBR_G</strain>
    </source>
</reference>
<name>A0ABX1TLN2_9GAMM</name>
<organism evidence="4 5">
    <name type="scientific">Candidatus Competibacter phosphatis</name>
    <dbReference type="NCBI Taxonomy" id="221280"/>
    <lineage>
        <taxon>Bacteria</taxon>
        <taxon>Pseudomonadati</taxon>
        <taxon>Pseudomonadota</taxon>
        <taxon>Gammaproteobacteria</taxon>
        <taxon>Candidatus Competibacteraceae</taxon>
        <taxon>Candidatus Competibacter</taxon>
    </lineage>
</organism>
<dbReference type="EMBL" id="SPMZ01000044">
    <property type="protein sequence ID" value="NMQ20317.1"/>
    <property type="molecule type" value="Genomic_DNA"/>
</dbReference>
<evidence type="ECO:0000313" key="5">
    <source>
        <dbReference type="Proteomes" id="UP000760480"/>
    </source>
</evidence>
<protein>
    <submittedName>
        <fullName evidence="4">SCO family protein</fullName>
    </submittedName>
</protein>
<gene>
    <name evidence="4" type="ORF">E4P82_14595</name>
</gene>
<dbReference type="RefSeq" id="WP_169249587.1">
    <property type="nucleotide sequence ID" value="NZ_SPMZ01000044.1"/>
</dbReference>
<evidence type="ECO:0000256" key="2">
    <source>
        <dbReference type="ARBA" id="ARBA00023008"/>
    </source>
</evidence>
<dbReference type="InterPro" id="IPR003782">
    <property type="entry name" value="SCO1/SenC"/>
</dbReference>
<proteinExistence type="inferred from homology"/>
<dbReference type="InterPro" id="IPR036249">
    <property type="entry name" value="Thioredoxin-like_sf"/>
</dbReference>
<evidence type="ECO:0000256" key="1">
    <source>
        <dbReference type="ARBA" id="ARBA00010996"/>
    </source>
</evidence>
<dbReference type="PROSITE" id="PS51352">
    <property type="entry name" value="THIOREDOXIN_2"/>
    <property type="match status" value="1"/>
</dbReference>
<keyword evidence="5" id="KW-1185">Reference proteome</keyword>
<dbReference type="PANTHER" id="PTHR12151:SF25">
    <property type="entry name" value="LINALOOL DEHYDRATASE_ISOMERASE DOMAIN-CONTAINING PROTEIN"/>
    <property type="match status" value="1"/>
</dbReference>
<feature type="domain" description="Thioredoxin" evidence="3">
    <location>
        <begin position="43"/>
        <end position="209"/>
    </location>
</feature>
<dbReference type="SUPFAM" id="SSF52833">
    <property type="entry name" value="Thioredoxin-like"/>
    <property type="match status" value="1"/>
</dbReference>
<sequence>MTRRGKLLGMALVGGLALALGWVLGERLFRHLGSPPDIAGIYLPDAQALPPFQLVHQSGRPFTNNDLLGHWTFLYFGYSYCPDVCPLALTDLNRLQRRLATAGADGDTAYLFVSVDPQRDTPERLREYVTYFNPKFQGATGSDEALNPLIKALHAFYQRVDNPDAPERYTMDHTSTISLIDPQGRLRAIFTPPQDPERMATDFLAIHAAAP</sequence>
<keyword evidence="2" id="KW-0186">Copper</keyword>
<dbReference type="Proteomes" id="UP000760480">
    <property type="component" value="Unassembled WGS sequence"/>
</dbReference>
<evidence type="ECO:0000259" key="3">
    <source>
        <dbReference type="PROSITE" id="PS51352"/>
    </source>
</evidence>
<dbReference type="PANTHER" id="PTHR12151">
    <property type="entry name" value="ELECTRON TRANSPORT PROTIN SCO1/SENC FAMILY MEMBER"/>
    <property type="match status" value="1"/>
</dbReference>
<dbReference type="Pfam" id="PF02630">
    <property type="entry name" value="SCO1-SenC"/>
    <property type="match status" value="1"/>
</dbReference>